<feature type="chain" id="PRO_5018996477" description="Lipoprotein" evidence="1">
    <location>
        <begin position="27"/>
        <end position="345"/>
    </location>
</feature>
<dbReference type="EMBL" id="LR214950">
    <property type="protein sequence ID" value="VEU59013.1"/>
    <property type="molecule type" value="Genomic_DNA"/>
</dbReference>
<sequence length="345" mass="40465">MKNWIRKNKLFLVLTSAAFFAPVALAASCGSFEKKLSTEDKQREATWKKEIASLKSYYESFKNFWDDKYDNGSLTSPKNFGFYYKNIMEKVTDLSKALQKVHTKINDEEFEGKEQILQRFFTETDLSENVIKTYIDAYNRFSQINSHFEALKNQRSFEGAPGTSNKYREYYDRIFIEGNSELVFDREFDDLFTNKSVQDLLDSYNSFWYDKELREIDYAALAEKIQVDASGENKVIAHKEAIGNIIKEWATVVAQNDSVANQKIKEFIDYLKNSELQNNAEFHKLIVNIEDLYSQFLESVNSVTSQFGNKYPYEKILNSFNENSDLVKFNDKFKEIKDLYQSWKN</sequence>
<keyword evidence="1" id="KW-0732">Signal</keyword>
<evidence type="ECO:0008006" key="4">
    <source>
        <dbReference type="Google" id="ProtNLM"/>
    </source>
</evidence>
<dbReference type="PROSITE" id="PS51257">
    <property type="entry name" value="PROKAR_LIPOPROTEIN"/>
    <property type="match status" value="1"/>
</dbReference>
<evidence type="ECO:0000256" key="1">
    <source>
        <dbReference type="SAM" id="SignalP"/>
    </source>
</evidence>
<gene>
    <name evidence="2" type="ORF">NCTC10183_00805</name>
</gene>
<organism evidence="2 3">
    <name type="scientific">Mycoplasmopsis gallinacea</name>
    <dbReference type="NCBI Taxonomy" id="29556"/>
    <lineage>
        <taxon>Bacteria</taxon>
        <taxon>Bacillati</taxon>
        <taxon>Mycoplasmatota</taxon>
        <taxon>Mycoplasmoidales</taxon>
        <taxon>Metamycoplasmataceae</taxon>
        <taxon>Mycoplasmopsis</taxon>
    </lineage>
</organism>
<accession>A0A449A4B5</accession>
<proteinExistence type="predicted"/>
<evidence type="ECO:0000313" key="2">
    <source>
        <dbReference type="EMBL" id="VEU59013.1"/>
    </source>
</evidence>
<dbReference type="RefSeq" id="WP_129620621.1">
    <property type="nucleotide sequence ID" value="NZ_LR214950.1"/>
</dbReference>
<keyword evidence="3" id="KW-1185">Reference proteome</keyword>
<dbReference type="STRING" id="29556.VO56_00630"/>
<dbReference type="OrthoDB" id="398053at2"/>
<reference evidence="2 3" key="1">
    <citation type="submission" date="2019-01" db="EMBL/GenBank/DDBJ databases">
        <authorList>
            <consortium name="Pathogen Informatics"/>
        </authorList>
    </citation>
    <scope>NUCLEOTIDE SEQUENCE [LARGE SCALE GENOMIC DNA]</scope>
    <source>
        <strain evidence="2 3">NCTC10183</strain>
    </source>
</reference>
<dbReference type="AlphaFoldDB" id="A0A449A4B5"/>
<protein>
    <recommendedName>
        <fullName evidence="4">Lipoprotein</fullName>
    </recommendedName>
</protein>
<feature type="signal peptide" evidence="1">
    <location>
        <begin position="1"/>
        <end position="26"/>
    </location>
</feature>
<name>A0A449A4B5_9BACT</name>
<dbReference type="Proteomes" id="UP000290568">
    <property type="component" value="Chromosome"/>
</dbReference>
<evidence type="ECO:0000313" key="3">
    <source>
        <dbReference type="Proteomes" id="UP000290568"/>
    </source>
</evidence>